<dbReference type="Proteomes" id="UP000039865">
    <property type="component" value="Unassembled WGS sequence"/>
</dbReference>
<dbReference type="AlphaFoldDB" id="A0A078A9Q8"/>
<keyword evidence="2" id="KW-1185">Reference proteome</keyword>
<evidence type="ECO:0000313" key="1">
    <source>
        <dbReference type="EMBL" id="CDW78317.1"/>
    </source>
</evidence>
<name>A0A078A9Q8_STYLE</name>
<gene>
    <name evidence="1" type="primary">Contig14776.g15744</name>
    <name evidence="1" type="ORF">STYLEM_7293</name>
</gene>
<accession>A0A078A9Q8</accession>
<proteinExistence type="predicted"/>
<dbReference type="EMBL" id="CCKQ01006985">
    <property type="protein sequence ID" value="CDW78317.1"/>
    <property type="molecule type" value="Genomic_DNA"/>
</dbReference>
<evidence type="ECO:0000313" key="2">
    <source>
        <dbReference type="Proteomes" id="UP000039865"/>
    </source>
</evidence>
<protein>
    <recommendedName>
        <fullName evidence="3">LITAF domain-containing protein</fullName>
    </recommendedName>
</protein>
<sequence>MNNGAPLPAVVYVGTNGECATCPNCKTNAMIKQRKCSKWTYLAACCTGCVGLNSDYAWQKEMKCLGCSQVVIV</sequence>
<reference evidence="1 2" key="1">
    <citation type="submission" date="2014-06" db="EMBL/GenBank/DDBJ databases">
        <authorList>
            <person name="Swart Estienne"/>
        </authorList>
    </citation>
    <scope>NUCLEOTIDE SEQUENCE [LARGE SCALE GENOMIC DNA]</scope>
    <source>
        <strain evidence="1 2">130c</strain>
    </source>
</reference>
<evidence type="ECO:0008006" key="3">
    <source>
        <dbReference type="Google" id="ProtNLM"/>
    </source>
</evidence>
<dbReference type="InParanoid" id="A0A078A9Q8"/>
<organism evidence="1 2">
    <name type="scientific">Stylonychia lemnae</name>
    <name type="common">Ciliate</name>
    <dbReference type="NCBI Taxonomy" id="5949"/>
    <lineage>
        <taxon>Eukaryota</taxon>
        <taxon>Sar</taxon>
        <taxon>Alveolata</taxon>
        <taxon>Ciliophora</taxon>
        <taxon>Intramacronucleata</taxon>
        <taxon>Spirotrichea</taxon>
        <taxon>Stichotrichia</taxon>
        <taxon>Sporadotrichida</taxon>
        <taxon>Oxytrichidae</taxon>
        <taxon>Stylonychinae</taxon>
        <taxon>Stylonychia</taxon>
    </lineage>
</organism>